<evidence type="ECO:0000256" key="5">
    <source>
        <dbReference type="ARBA" id="ARBA00023194"/>
    </source>
</evidence>
<dbReference type="InterPro" id="IPR020806">
    <property type="entry name" value="PKS_PP-bd"/>
</dbReference>
<dbReference type="InterPro" id="IPR055123">
    <property type="entry name" value="SpnB-like_Rossmann"/>
</dbReference>
<accession>A0ABX1CH59</accession>
<dbReference type="EMBL" id="JAAVJC010000263">
    <property type="protein sequence ID" value="NJQ17230.1"/>
    <property type="molecule type" value="Genomic_DNA"/>
</dbReference>
<evidence type="ECO:0000259" key="10">
    <source>
        <dbReference type="PROSITE" id="PS50075"/>
    </source>
</evidence>
<dbReference type="InterPro" id="IPR009081">
    <property type="entry name" value="PP-bd_ACP"/>
</dbReference>
<keyword evidence="13" id="KW-1185">Reference proteome</keyword>
<dbReference type="SMART" id="SM00823">
    <property type="entry name" value="PKS_PP"/>
    <property type="match status" value="1"/>
</dbReference>
<evidence type="ECO:0000313" key="12">
    <source>
        <dbReference type="EMBL" id="NJQ17230.1"/>
    </source>
</evidence>
<dbReference type="Pfam" id="PF22953">
    <property type="entry name" value="SpnB_Rossmann"/>
    <property type="match status" value="1"/>
</dbReference>
<dbReference type="Gene3D" id="1.10.1200.10">
    <property type="entry name" value="ACP-like"/>
    <property type="match status" value="1"/>
</dbReference>
<dbReference type="InterPro" id="IPR050091">
    <property type="entry name" value="PKS_NRPS_Biosynth_Enz"/>
</dbReference>
<organism evidence="12 13">
    <name type="scientific">Streptomyces bohaiensis</name>
    <dbReference type="NCBI Taxonomy" id="1431344"/>
    <lineage>
        <taxon>Bacteria</taxon>
        <taxon>Bacillati</taxon>
        <taxon>Actinomycetota</taxon>
        <taxon>Actinomycetes</taxon>
        <taxon>Kitasatosporales</taxon>
        <taxon>Streptomycetaceae</taxon>
        <taxon>Streptomyces</taxon>
    </lineage>
</organism>
<dbReference type="SUPFAM" id="SSF51735">
    <property type="entry name" value="NAD(P)-binding Rossmann-fold domains"/>
    <property type="match status" value="3"/>
</dbReference>
<dbReference type="Pfam" id="PF08240">
    <property type="entry name" value="ADH_N"/>
    <property type="match status" value="1"/>
</dbReference>
<dbReference type="SMART" id="SM00827">
    <property type="entry name" value="PKS_AT"/>
    <property type="match status" value="1"/>
</dbReference>
<dbReference type="InterPro" id="IPR049552">
    <property type="entry name" value="PKS_DH_N"/>
</dbReference>
<dbReference type="Pfam" id="PF13602">
    <property type="entry name" value="ADH_zinc_N_2"/>
    <property type="match status" value="1"/>
</dbReference>
<dbReference type="PROSITE" id="PS01162">
    <property type="entry name" value="QOR_ZETA_CRYSTAL"/>
    <property type="match status" value="1"/>
</dbReference>
<dbReference type="Gene3D" id="3.40.50.720">
    <property type="entry name" value="NAD(P)-binding Rossmann-like Domain"/>
    <property type="match status" value="1"/>
</dbReference>
<dbReference type="RefSeq" id="WP_168089912.1">
    <property type="nucleotide sequence ID" value="NZ_JAAVJC010000263.1"/>
</dbReference>
<dbReference type="Pfam" id="PF00550">
    <property type="entry name" value="PP-binding"/>
    <property type="match status" value="1"/>
</dbReference>
<dbReference type="Gene3D" id="3.40.50.11460">
    <property type="match status" value="1"/>
</dbReference>
<keyword evidence="3" id="KW-0597">Phosphoprotein</keyword>
<dbReference type="InterPro" id="IPR013154">
    <property type="entry name" value="ADH-like_N"/>
</dbReference>
<dbReference type="InterPro" id="IPR014043">
    <property type="entry name" value="Acyl_transferase_dom"/>
</dbReference>
<evidence type="ECO:0000313" key="13">
    <source>
        <dbReference type="Proteomes" id="UP000727056"/>
    </source>
</evidence>
<feature type="region of interest" description="N-terminal hotdog fold" evidence="8">
    <location>
        <begin position="301"/>
        <end position="429"/>
    </location>
</feature>
<dbReference type="InterPro" id="IPR036291">
    <property type="entry name" value="NAD(P)-bd_dom_sf"/>
</dbReference>
<feature type="active site" description="Proton donor; for dehydratase activity" evidence="8">
    <location>
        <position position="507"/>
    </location>
</feature>
<dbReference type="PROSITE" id="PS00012">
    <property type="entry name" value="PHOSPHOPANTETHEINE"/>
    <property type="match status" value="1"/>
</dbReference>
<dbReference type="CDD" id="cd05195">
    <property type="entry name" value="enoyl_red"/>
    <property type="match status" value="1"/>
</dbReference>
<comment type="caution">
    <text evidence="12">The sequence shown here is derived from an EMBL/GenBank/DDBJ whole genome shotgun (WGS) entry which is preliminary data.</text>
</comment>
<dbReference type="InterPro" id="IPR013968">
    <property type="entry name" value="PKS_KR"/>
</dbReference>
<dbReference type="PROSITE" id="PS50075">
    <property type="entry name" value="CARRIER"/>
    <property type="match status" value="1"/>
</dbReference>
<evidence type="ECO:0000256" key="4">
    <source>
        <dbReference type="ARBA" id="ARBA00022679"/>
    </source>
</evidence>
<evidence type="ECO:0000256" key="7">
    <source>
        <dbReference type="ARBA" id="ARBA00023315"/>
    </source>
</evidence>
<dbReference type="Gene3D" id="3.30.70.3290">
    <property type="match status" value="1"/>
</dbReference>
<feature type="domain" description="Carrier" evidence="10">
    <location>
        <begin position="1383"/>
        <end position="1461"/>
    </location>
</feature>
<dbReference type="InterPro" id="IPR001227">
    <property type="entry name" value="Ac_transferase_dom_sf"/>
</dbReference>
<gene>
    <name evidence="12" type="ORF">HCN52_20370</name>
</gene>
<dbReference type="Pfam" id="PF08659">
    <property type="entry name" value="KR"/>
    <property type="match status" value="1"/>
</dbReference>
<feature type="region of interest" description="C-terminal hotdog fold" evidence="8">
    <location>
        <begin position="441"/>
        <end position="584"/>
    </location>
</feature>
<dbReference type="Pfam" id="PF21089">
    <property type="entry name" value="PKS_DH_N"/>
    <property type="match status" value="1"/>
</dbReference>
<comment type="pathway">
    <text evidence="1">Antibiotic biosynthesis.</text>
</comment>
<dbReference type="SMART" id="SM01294">
    <property type="entry name" value="PKS_PP_betabranch"/>
    <property type="match status" value="1"/>
</dbReference>
<dbReference type="Pfam" id="PF14765">
    <property type="entry name" value="PS-DH"/>
    <property type="match status" value="1"/>
</dbReference>
<dbReference type="InterPro" id="IPR016036">
    <property type="entry name" value="Malonyl_transacylase_ACP-bd"/>
</dbReference>
<dbReference type="InterPro" id="IPR049900">
    <property type="entry name" value="PKS_mFAS_DH"/>
</dbReference>
<evidence type="ECO:0000256" key="2">
    <source>
        <dbReference type="ARBA" id="ARBA00022450"/>
    </source>
</evidence>
<dbReference type="Pfam" id="PF00698">
    <property type="entry name" value="Acyl_transf_1"/>
    <property type="match status" value="1"/>
</dbReference>
<dbReference type="SUPFAM" id="SSF50129">
    <property type="entry name" value="GroES-like"/>
    <property type="match status" value="1"/>
</dbReference>
<dbReference type="SMART" id="SM00822">
    <property type="entry name" value="PKS_KR"/>
    <property type="match status" value="1"/>
</dbReference>
<keyword evidence="4" id="KW-0808">Transferase</keyword>
<keyword evidence="7" id="KW-0012">Acyltransferase</keyword>
<dbReference type="InterPro" id="IPR036736">
    <property type="entry name" value="ACP-like_sf"/>
</dbReference>
<proteinExistence type="predicted"/>
<feature type="non-terminal residue" evidence="12">
    <location>
        <position position="1"/>
    </location>
</feature>
<feature type="compositionally biased region" description="Acidic residues" evidence="9">
    <location>
        <begin position="1473"/>
        <end position="1487"/>
    </location>
</feature>
<evidence type="ECO:0000256" key="8">
    <source>
        <dbReference type="PROSITE-ProRule" id="PRU01363"/>
    </source>
</evidence>
<dbReference type="Gene3D" id="3.10.129.110">
    <property type="entry name" value="Polyketide synthase dehydratase"/>
    <property type="match status" value="1"/>
</dbReference>
<evidence type="ECO:0000256" key="3">
    <source>
        <dbReference type="ARBA" id="ARBA00022553"/>
    </source>
</evidence>
<feature type="region of interest" description="Disordered" evidence="9">
    <location>
        <begin position="1466"/>
        <end position="1487"/>
    </location>
</feature>
<name>A0ABX1CH59_9ACTN</name>
<dbReference type="CDD" id="cd08956">
    <property type="entry name" value="KR_3_FAS_SDR_x"/>
    <property type="match status" value="1"/>
</dbReference>
<protein>
    <submittedName>
        <fullName evidence="12">SDR family NAD(P)-dependent oxidoreductase</fullName>
    </submittedName>
</protein>
<dbReference type="PANTHER" id="PTHR43775:SF51">
    <property type="entry name" value="INACTIVE PHENOLPHTHIOCEROL SYNTHESIS POLYKETIDE SYNTHASE TYPE I PKS1-RELATED"/>
    <property type="match status" value="1"/>
</dbReference>
<dbReference type="SMART" id="SM00826">
    <property type="entry name" value="PKS_DH"/>
    <property type="match status" value="1"/>
</dbReference>
<keyword evidence="6" id="KW-0511">Multifunctional enzyme</keyword>
<feature type="domain" description="PKS/mFAS DH" evidence="11">
    <location>
        <begin position="301"/>
        <end position="584"/>
    </location>
</feature>
<dbReference type="InterPro" id="IPR020807">
    <property type="entry name" value="PKS_DH"/>
</dbReference>
<keyword evidence="5" id="KW-0045">Antibiotic biosynthesis</keyword>
<dbReference type="InterPro" id="IPR042104">
    <property type="entry name" value="PKS_dehydratase_sf"/>
</dbReference>
<dbReference type="InterPro" id="IPR011032">
    <property type="entry name" value="GroES-like_sf"/>
</dbReference>
<dbReference type="PROSITE" id="PS52019">
    <property type="entry name" value="PKS_MFAS_DH"/>
    <property type="match status" value="1"/>
</dbReference>
<dbReference type="InterPro" id="IPR020843">
    <property type="entry name" value="ER"/>
</dbReference>
<dbReference type="SUPFAM" id="SSF52151">
    <property type="entry name" value="FabD/lysophospholipase-like"/>
    <property type="match status" value="1"/>
</dbReference>
<dbReference type="InterPro" id="IPR049551">
    <property type="entry name" value="PKS_DH_C"/>
</dbReference>
<dbReference type="InterPro" id="IPR006162">
    <property type="entry name" value="Ppantetheine_attach_site"/>
</dbReference>
<feature type="active site" description="Proton acceptor; for dehydratase activity" evidence="8">
    <location>
        <position position="332"/>
    </location>
</feature>
<evidence type="ECO:0000256" key="6">
    <source>
        <dbReference type="ARBA" id="ARBA00023268"/>
    </source>
</evidence>
<dbReference type="Gene3D" id="3.40.366.10">
    <property type="entry name" value="Malonyl-Coenzyme A Acyl Carrier Protein, domain 2"/>
    <property type="match status" value="1"/>
</dbReference>
<dbReference type="SMART" id="SM00829">
    <property type="entry name" value="PKS_ER"/>
    <property type="match status" value="1"/>
</dbReference>
<dbReference type="InterPro" id="IPR057326">
    <property type="entry name" value="KR_dom"/>
</dbReference>
<sequence>ALFAVETALFRLLESWGVRPDLVAGHSVGELAAAHAAGVWSLPDACAVVAARARAMHRLPPGGAMSAVDAAEQDVAASLTPYGGRVVLAAVNSPHAVVVSGPAQDVEALTADWSGRGARVKRLDVSHAFHSPAMDPALAPFRAAVRSVTAHPPALPLISNRTARPLTATEAADPDYWADQLRGTVRFGDGVARLEEEGVTTFLEVGPAALASLVPDSLKRPAGTAVPLLRRGRPEAATLVAGIGRLVARGHELRLGALFDGSGARPAELPTYAFRHRRYWIGEPPGSPGDTARLGLDTTGHPLLGASVPLPDGGAVLTGRLSLADQPWLADHRVLDRVLLPGSALVEAAVRAGDRTGAGTVDELVLQAPLVLTEAATVRLRAVVGPSDPSGTRTLRIDARPDSDEFRTGDETGWTTHATGTLRSAAARPAAATGTWPPPGADALATQDVYQALRAVGVDYGPAFRALRAMWREGDTVHAEVELPEAAGPARGGDFAEGYGVHPALLDSCLHALRFSGFLDADAAFVPFAVSGVTLYATGARALRVTLTHLGGESVRLLLADTSGAPVASVDTLTVRKVTRDRVVDRDPALDHLYRLDWTPLPEPSAAAPDADGGWALLGQNDPYATGLPTHDPEDGAAPPAVLVWSPPTPGDDAHTATRAALDVVRTHLADPAREGTRLLVLTRGAVAALPGEPVPDLAGAAVHGLVGSAQSEQPGRIVLVDAEDGAGVKELATALATGEPRTALRGGLVLAPRLAHHGTDGALAPLPGEPAWRLGMTGTGTVENLRVVPCPEALAPLDEGQVRIGVRAAGLNFRDVFTVLGMFPSITGMLGGEAAGVVLETGPGVRGLRPGDRVTGLVFGGFGPVAVADRRMVTPFPRSWTFEQAAAVPLVFLTAYHALTDLAGVRPGERVLVHAAAGGVGMAALQLARHLGAEVYGTAHPGKWDTLRALGLDERRTASSRTTDFEEAFAGSGGLDVVLNSLTGEFVDASLRLLRDGGRFLEMGKVDIRDPEAVAAAHQGVRYRAFDVLDAGEDRIQQMLTELVGLFEQGVLTPLPVTPWHVHRAPEAFRYLREARHTGKVVLTVPRRPDPDGTVLVTGGTGDLGALVARHLVASRGVRHLLLASRRGDQAPGARELAAELRSAGAEVTVAACDVADRDAVRRLLASVPPTHPLTGVVHTAGVVEDGVVTALTPDRLARVLAPKADAALHLHELTADQDLALFVLFSSAAAVLGGPGQGNYAAANALLDALAAHRRARGSVATSLAWGLWRQDGAGITAHLGEGDLARMARSGLLPLEPRQGLALLDLATATGDAFHVPLRLDPAALADAVAPEEGHGLPAVLRGLTARRPARRSAASPSTEETGDGFARRVAALPPAAARREATDLVRTLTAGVLGRDRSEGVDGVPPDRPFQSLGFDSLTAVELRNQLARATGEHLPPTVVFDHPTPEALARYLTVRLLGEEAVQPETASDPEDADAGEIDAMDEEELIRRALGGGS</sequence>
<reference evidence="12 13" key="1">
    <citation type="submission" date="2020-03" db="EMBL/GenBank/DDBJ databases">
        <title>Draft genome of Streptomyces sp. ventii, isolated from the Axial Seamount in the Pacific Ocean, and resequencing of the two type strains Streptomyces lonarensis strain NCL 716 and Streptomyces bohaiensis strain 11A07.</title>
        <authorList>
            <person name="Loughran R.M."/>
            <person name="Pfannmuller K.M."/>
            <person name="Wasson B.J."/>
            <person name="Deadmond M.C."/>
            <person name="Paddock B.E."/>
            <person name="Koyack M.J."/>
            <person name="Gallegos D.A."/>
            <person name="Mitchell E.A."/>
            <person name="Ushijima B."/>
            <person name="Saw J.H."/>
            <person name="Mcphail K.L."/>
            <person name="Videau P."/>
        </authorList>
    </citation>
    <scope>NUCLEOTIDE SEQUENCE [LARGE SCALE GENOMIC DNA]</scope>
    <source>
        <strain evidence="12 13">11A07</strain>
    </source>
</reference>
<keyword evidence="2" id="KW-0596">Phosphopantetheine</keyword>
<dbReference type="PANTHER" id="PTHR43775">
    <property type="entry name" value="FATTY ACID SYNTHASE"/>
    <property type="match status" value="1"/>
</dbReference>
<dbReference type="Gene3D" id="3.90.180.10">
    <property type="entry name" value="Medium-chain alcohol dehydrogenases, catalytic domain"/>
    <property type="match status" value="1"/>
</dbReference>
<dbReference type="SUPFAM" id="SSF47336">
    <property type="entry name" value="ACP-like"/>
    <property type="match status" value="1"/>
</dbReference>
<evidence type="ECO:0000256" key="9">
    <source>
        <dbReference type="SAM" id="MobiDB-lite"/>
    </source>
</evidence>
<dbReference type="SUPFAM" id="SSF55048">
    <property type="entry name" value="Probable ACP-binding domain of malonyl-CoA ACP transacylase"/>
    <property type="match status" value="1"/>
</dbReference>
<dbReference type="Proteomes" id="UP000727056">
    <property type="component" value="Unassembled WGS sequence"/>
</dbReference>
<feature type="region of interest" description="Disordered" evidence="9">
    <location>
        <begin position="1346"/>
        <end position="1369"/>
    </location>
</feature>
<evidence type="ECO:0000256" key="1">
    <source>
        <dbReference type="ARBA" id="ARBA00004792"/>
    </source>
</evidence>
<evidence type="ECO:0000259" key="11">
    <source>
        <dbReference type="PROSITE" id="PS52019"/>
    </source>
</evidence>
<dbReference type="InterPro" id="IPR016035">
    <property type="entry name" value="Acyl_Trfase/lysoPLipase"/>
</dbReference>
<dbReference type="InterPro" id="IPR002364">
    <property type="entry name" value="Quin_OxRdtase/zeta-crystal_CS"/>
</dbReference>